<protein>
    <recommendedName>
        <fullName evidence="2">VanZ-like domain-containing protein</fullName>
    </recommendedName>
</protein>
<evidence type="ECO:0000259" key="2">
    <source>
        <dbReference type="Pfam" id="PF04892"/>
    </source>
</evidence>
<evidence type="ECO:0000313" key="3">
    <source>
        <dbReference type="EMBL" id="PQJ75861.1"/>
    </source>
</evidence>
<keyword evidence="1" id="KW-0472">Membrane</keyword>
<dbReference type="Pfam" id="PF04892">
    <property type="entry name" value="VanZ"/>
    <property type="match status" value="1"/>
</dbReference>
<dbReference type="PANTHER" id="PTHR28008:SF1">
    <property type="entry name" value="DOMAIN PROTEIN, PUTATIVE (AFU_ORTHOLOGUE AFUA_3G10980)-RELATED"/>
    <property type="match status" value="1"/>
</dbReference>
<name>A0A2S7WEZ5_9FLAO</name>
<evidence type="ECO:0000313" key="4">
    <source>
        <dbReference type="Proteomes" id="UP000237608"/>
    </source>
</evidence>
<feature type="transmembrane region" description="Helical" evidence="1">
    <location>
        <begin position="70"/>
        <end position="89"/>
    </location>
</feature>
<organism evidence="3 4">
    <name type="scientific">Polaribacter gangjinensis</name>
    <dbReference type="NCBI Taxonomy" id="574710"/>
    <lineage>
        <taxon>Bacteria</taxon>
        <taxon>Pseudomonadati</taxon>
        <taxon>Bacteroidota</taxon>
        <taxon>Flavobacteriia</taxon>
        <taxon>Flavobacteriales</taxon>
        <taxon>Flavobacteriaceae</taxon>
    </lineage>
</organism>
<feature type="domain" description="VanZ-like" evidence="2">
    <location>
        <begin position="42"/>
        <end position="117"/>
    </location>
</feature>
<accession>A0A2S7WEZ5</accession>
<dbReference type="NCBIfam" id="NF037970">
    <property type="entry name" value="vanZ_1"/>
    <property type="match status" value="1"/>
</dbReference>
<comment type="caution">
    <text evidence="3">The sequence shown here is derived from an EMBL/GenBank/DDBJ whole genome shotgun (WGS) entry which is preliminary data.</text>
</comment>
<feature type="transmembrane region" description="Helical" evidence="1">
    <location>
        <begin position="45"/>
        <end position="63"/>
    </location>
</feature>
<evidence type="ECO:0000256" key="1">
    <source>
        <dbReference type="SAM" id="Phobius"/>
    </source>
</evidence>
<keyword evidence="4" id="KW-1185">Reference proteome</keyword>
<feature type="transmembrane region" description="Helical" evidence="1">
    <location>
        <begin position="12"/>
        <end position="30"/>
    </location>
</feature>
<gene>
    <name evidence="3" type="ORF">BTO13_11790</name>
</gene>
<dbReference type="EMBL" id="MSCL01000001">
    <property type="protein sequence ID" value="PQJ75861.1"/>
    <property type="molecule type" value="Genomic_DNA"/>
</dbReference>
<proteinExistence type="predicted"/>
<feature type="transmembrane region" description="Helical" evidence="1">
    <location>
        <begin position="101"/>
        <end position="119"/>
    </location>
</feature>
<dbReference type="PANTHER" id="PTHR28008">
    <property type="entry name" value="DOMAIN PROTEIN, PUTATIVE (AFU_ORTHOLOGUE AFUA_3G10980)-RELATED"/>
    <property type="match status" value="1"/>
</dbReference>
<keyword evidence="1" id="KW-0812">Transmembrane</keyword>
<dbReference type="InterPro" id="IPR006976">
    <property type="entry name" value="VanZ-like"/>
</dbReference>
<sequence length="125" mass="14223">MLRRIKNLLKDKLLLIAIVITIVVLGLSLIKMPETGVTVANIDKVYHSFAYFTLTIVWLLSFYKTPQKKHLVTLSCIFFGIIIEVLQTVLTNYRTGDILDVFANSLGSLLALFVFSMIFKKKQIN</sequence>
<dbReference type="RefSeq" id="WP_211290330.1">
    <property type="nucleotide sequence ID" value="NZ_CP150662.1"/>
</dbReference>
<keyword evidence="1" id="KW-1133">Transmembrane helix</keyword>
<reference evidence="3 4" key="1">
    <citation type="submission" date="2016-12" db="EMBL/GenBank/DDBJ databases">
        <title>Trade-off between light-utilization and light-protection in marine flavobacteria.</title>
        <authorList>
            <person name="Kumagai Y."/>
            <person name="Yoshizawa S."/>
            <person name="Kogure K."/>
            <person name="Iwasaki W."/>
        </authorList>
    </citation>
    <scope>NUCLEOTIDE SEQUENCE [LARGE SCALE GENOMIC DNA]</scope>
    <source>
        <strain evidence="3 4">KCTC 22729</strain>
    </source>
</reference>
<dbReference type="Proteomes" id="UP000237608">
    <property type="component" value="Unassembled WGS sequence"/>
</dbReference>
<dbReference type="AlphaFoldDB" id="A0A2S7WEZ5"/>